<dbReference type="Proteomes" id="UP000264719">
    <property type="component" value="Unassembled WGS sequence"/>
</dbReference>
<feature type="transmembrane region" description="Helical" evidence="1">
    <location>
        <begin position="61"/>
        <end position="84"/>
    </location>
</feature>
<proteinExistence type="predicted"/>
<feature type="transmembrane region" description="Helical" evidence="1">
    <location>
        <begin position="96"/>
        <end position="116"/>
    </location>
</feature>
<feature type="non-terminal residue" evidence="2">
    <location>
        <position position="1"/>
    </location>
</feature>
<dbReference type="Gene3D" id="1.20.1720.10">
    <property type="entry name" value="Multidrug resistance protein D"/>
    <property type="match status" value="1"/>
</dbReference>
<organism evidence="2 3">
    <name type="scientific">Roseovarius nubinhibens</name>
    <dbReference type="NCBI Taxonomy" id="314263"/>
    <lineage>
        <taxon>Bacteria</taxon>
        <taxon>Pseudomonadati</taxon>
        <taxon>Pseudomonadota</taxon>
        <taxon>Alphaproteobacteria</taxon>
        <taxon>Rhodobacterales</taxon>
        <taxon>Roseobacteraceae</taxon>
        <taxon>Roseovarius</taxon>
    </lineage>
</organism>
<dbReference type="SUPFAM" id="SSF103473">
    <property type="entry name" value="MFS general substrate transporter"/>
    <property type="match status" value="1"/>
</dbReference>
<reference evidence="2 3" key="1">
    <citation type="journal article" date="2018" name="Nat. Biotechnol.">
        <title>A standardized bacterial taxonomy based on genome phylogeny substantially revises the tree of life.</title>
        <authorList>
            <person name="Parks D.H."/>
            <person name="Chuvochina M."/>
            <person name="Waite D.W."/>
            <person name="Rinke C."/>
            <person name="Skarshewski A."/>
            <person name="Chaumeil P.A."/>
            <person name="Hugenholtz P."/>
        </authorList>
    </citation>
    <scope>NUCLEOTIDE SEQUENCE [LARGE SCALE GENOMIC DNA]</scope>
    <source>
        <strain evidence="2">UBA9169</strain>
    </source>
</reference>
<name>A0A348WBC2_9RHOB</name>
<keyword evidence="1" id="KW-0812">Transmembrane</keyword>
<keyword evidence="1" id="KW-1133">Transmembrane helix</keyword>
<keyword evidence="1" id="KW-0472">Membrane</keyword>
<comment type="caution">
    <text evidence="2">The sequence shown here is derived from an EMBL/GenBank/DDBJ whole genome shotgun (WGS) entry which is preliminary data.</text>
</comment>
<protein>
    <submittedName>
        <fullName evidence="2">Bcr/CflA family drug resistance efflux transporter</fullName>
    </submittedName>
</protein>
<dbReference type="InterPro" id="IPR036259">
    <property type="entry name" value="MFS_trans_sf"/>
</dbReference>
<evidence type="ECO:0000256" key="1">
    <source>
        <dbReference type="SAM" id="Phobius"/>
    </source>
</evidence>
<accession>A0A348WBC2</accession>
<sequence>NKMVLWGTLINASGILVNLGLFWAGLANEITFFALMTMVGLGNGMTIPNATAGALSVRPHLAGTASGLAGALMIGLGAGLSALAGAVLTEGSGATPLLWVMLATALPAIAAISFVIRREKRLVAEARL</sequence>
<evidence type="ECO:0000313" key="2">
    <source>
        <dbReference type="EMBL" id="HAR51834.1"/>
    </source>
</evidence>
<dbReference type="EMBL" id="DMVW01000083">
    <property type="protein sequence ID" value="HAR51834.1"/>
    <property type="molecule type" value="Genomic_DNA"/>
</dbReference>
<dbReference type="AlphaFoldDB" id="A0A348WBC2"/>
<evidence type="ECO:0000313" key="3">
    <source>
        <dbReference type="Proteomes" id="UP000264719"/>
    </source>
</evidence>
<gene>
    <name evidence="2" type="ORF">DCS45_08160</name>
</gene>